<comment type="similarity">
    <text evidence="9">Belongs to the polysaccharide monooxygenase AA9 family.</text>
</comment>
<dbReference type="EC" id="1.14.99.56" evidence="11"/>
<evidence type="ECO:0000259" key="13">
    <source>
        <dbReference type="Pfam" id="PF03443"/>
    </source>
</evidence>
<dbReference type="GO" id="GO:0030245">
    <property type="term" value="P:cellulose catabolic process"/>
    <property type="evidence" value="ECO:0007669"/>
    <property type="project" value="UniProtKB-KW"/>
</dbReference>
<comment type="caution">
    <text evidence="14">The sequence shown here is derived from an EMBL/GenBank/DDBJ whole genome shotgun (WGS) entry which is preliminary data.</text>
</comment>
<evidence type="ECO:0000256" key="10">
    <source>
        <dbReference type="ARBA" id="ARBA00045077"/>
    </source>
</evidence>
<feature type="compositionally biased region" description="Low complexity" evidence="12">
    <location>
        <begin position="379"/>
        <end position="413"/>
    </location>
</feature>
<dbReference type="Gene3D" id="2.70.50.70">
    <property type="match status" value="1"/>
</dbReference>
<evidence type="ECO:0000313" key="15">
    <source>
        <dbReference type="Proteomes" id="UP000829685"/>
    </source>
</evidence>
<keyword evidence="15" id="KW-1185">Reference proteome</keyword>
<organism evidence="14 15">
    <name type="scientific">Neoarthrinium moseri</name>
    <dbReference type="NCBI Taxonomy" id="1658444"/>
    <lineage>
        <taxon>Eukaryota</taxon>
        <taxon>Fungi</taxon>
        <taxon>Dikarya</taxon>
        <taxon>Ascomycota</taxon>
        <taxon>Pezizomycotina</taxon>
        <taxon>Sordariomycetes</taxon>
        <taxon>Xylariomycetidae</taxon>
        <taxon>Amphisphaeriales</taxon>
        <taxon>Apiosporaceae</taxon>
        <taxon>Neoarthrinium</taxon>
    </lineage>
</organism>
<dbReference type="PANTHER" id="PTHR33353">
    <property type="entry name" value="PUTATIVE (AFU_ORTHOLOGUE AFUA_1G12560)-RELATED"/>
    <property type="match status" value="1"/>
</dbReference>
<evidence type="ECO:0000256" key="1">
    <source>
        <dbReference type="ARBA" id="ARBA00001973"/>
    </source>
</evidence>
<keyword evidence="7" id="KW-0119">Carbohydrate metabolism</keyword>
<evidence type="ECO:0000256" key="12">
    <source>
        <dbReference type="SAM" id="MobiDB-lite"/>
    </source>
</evidence>
<name>A0A9P9WXT0_9PEZI</name>
<dbReference type="InterPro" id="IPR049892">
    <property type="entry name" value="AA9"/>
</dbReference>
<evidence type="ECO:0000256" key="8">
    <source>
        <dbReference type="ARBA" id="ARBA00023326"/>
    </source>
</evidence>
<evidence type="ECO:0000256" key="2">
    <source>
        <dbReference type="ARBA" id="ARBA00004613"/>
    </source>
</evidence>
<dbReference type="InterPro" id="IPR005103">
    <property type="entry name" value="AA9_LPMO"/>
</dbReference>
<proteinExistence type="inferred from homology"/>
<comment type="catalytic activity">
    <reaction evidence="10">
        <text>[(1-&gt;4)-beta-D-glucosyl]n+m + reduced acceptor + O2 = 4-dehydro-beta-D-glucosyl-[(1-&gt;4)-beta-D-glucosyl]n-1 + [(1-&gt;4)-beta-D-glucosyl]m + acceptor + H2O.</text>
        <dbReference type="EC" id="1.14.99.56"/>
    </reaction>
</comment>
<accession>A0A9P9WXT0</accession>
<dbReference type="AlphaFoldDB" id="A0A9P9WXT0"/>
<sequence length="440" mass="45932">MKYSVSALVGLSAALANAHTAFTTLHINDVSQGDGTCVRMNMRPENATSPIPSLSSNDMACGSTGETAVAFTCPAPAGAKLTFEWRVWPNREEPGAIDPGHKGPCAVYAKQVDDMASTPAAGPGWFKIWEEGYDDSAGKWCTEKLIAADGLMSVEIPPGLPSGNWLFRPELLALHNADKGDPQFYTGCAQVQVQGGNSGTLDVPAEYSVSIPGYVKYGDASVSFNIYPPVFPYPMPGPDVYTVPSSGASASSLSDTSSMKALGGATLIPSDCLIKEGNWCGVEIADYSNEDGCWNASEECYNQAETCYASVGPTGNRNCKVWEAKCKGIQDACNAKNFQGPPNKGQKLQDAEAMNLTLPAVNNLGVGLGSANTNSGSQASTETSGASMATSTSAATSSQATSSGSQTGETTAQKATVSAGKSTSSCNKKMRRRRRGGVRK</sequence>
<feature type="domain" description="Auxiliary Activity family 9 catalytic" evidence="13">
    <location>
        <begin position="19"/>
        <end position="228"/>
    </location>
</feature>
<comment type="subcellular location">
    <subcellularLocation>
        <location evidence="2">Secreted</location>
    </subcellularLocation>
</comment>
<evidence type="ECO:0000256" key="4">
    <source>
        <dbReference type="ARBA" id="ARBA00022729"/>
    </source>
</evidence>
<gene>
    <name evidence="14" type="ORF">JX265_000050</name>
</gene>
<evidence type="ECO:0000256" key="6">
    <source>
        <dbReference type="ARBA" id="ARBA00023157"/>
    </source>
</evidence>
<feature type="compositionally biased region" description="Basic residues" evidence="12">
    <location>
        <begin position="428"/>
        <end position="440"/>
    </location>
</feature>
<evidence type="ECO:0000256" key="9">
    <source>
        <dbReference type="ARBA" id="ARBA00044502"/>
    </source>
</evidence>
<keyword evidence="4" id="KW-0732">Signal</keyword>
<reference evidence="14" key="1">
    <citation type="submission" date="2021-03" db="EMBL/GenBank/DDBJ databases">
        <title>Revisited historic fungal species revealed as producer of novel bioactive compounds through whole genome sequencing and comparative genomics.</title>
        <authorList>
            <person name="Vignolle G.A."/>
            <person name="Hochenegger N."/>
            <person name="Mach R.L."/>
            <person name="Mach-Aigner A.R."/>
            <person name="Javad Rahimi M."/>
            <person name="Salim K.A."/>
            <person name="Chan C.M."/>
            <person name="Lim L.B.L."/>
            <person name="Cai F."/>
            <person name="Druzhinina I.S."/>
            <person name="U'Ren J.M."/>
            <person name="Derntl C."/>
        </authorList>
    </citation>
    <scope>NUCLEOTIDE SEQUENCE</scope>
    <source>
        <strain evidence="14">TUCIM 5799</strain>
    </source>
</reference>
<protein>
    <recommendedName>
        <fullName evidence="11">lytic cellulose monooxygenase (C4-dehydrogenating)</fullName>
        <ecNumber evidence="11">1.14.99.56</ecNumber>
    </recommendedName>
</protein>
<dbReference type="Pfam" id="PF03443">
    <property type="entry name" value="AA9"/>
    <property type="match status" value="1"/>
</dbReference>
<dbReference type="PANTHER" id="PTHR33353:SF32">
    <property type="entry name" value="ENDO-BETA-1,4-GLUCANASE D"/>
    <property type="match status" value="1"/>
</dbReference>
<feature type="region of interest" description="Disordered" evidence="12">
    <location>
        <begin position="372"/>
        <end position="440"/>
    </location>
</feature>
<dbReference type="Proteomes" id="UP000829685">
    <property type="component" value="Unassembled WGS sequence"/>
</dbReference>
<evidence type="ECO:0000313" key="14">
    <source>
        <dbReference type="EMBL" id="KAI1881224.1"/>
    </source>
</evidence>
<evidence type="ECO:0000256" key="7">
    <source>
        <dbReference type="ARBA" id="ARBA00023277"/>
    </source>
</evidence>
<evidence type="ECO:0000256" key="3">
    <source>
        <dbReference type="ARBA" id="ARBA00022525"/>
    </source>
</evidence>
<keyword evidence="8" id="KW-0624">Polysaccharide degradation</keyword>
<dbReference type="EMBL" id="JAFIMR010000001">
    <property type="protein sequence ID" value="KAI1881224.1"/>
    <property type="molecule type" value="Genomic_DNA"/>
</dbReference>
<comment type="cofactor">
    <cofactor evidence="1">
        <name>Cu(2+)</name>
        <dbReference type="ChEBI" id="CHEBI:29036"/>
    </cofactor>
</comment>
<keyword evidence="3" id="KW-0964">Secreted</keyword>
<dbReference type="CDD" id="cd21175">
    <property type="entry name" value="LPMO_AA9"/>
    <property type="match status" value="1"/>
</dbReference>
<feature type="compositionally biased region" description="Polar residues" evidence="12">
    <location>
        <begin position="414"/>
        <end position="427"/>
    </location>
</feature>
<keyword evidence="5" id="KW-0136">Cellulose degradation</keyword>
<evidence type="ECO:0000256" key="11">
    <source>
        <dbReference type="ARBA" id="ARBA00047174"/>
    </source>
</evidence>
<dbReference type="GO" id="GO:0005576">
    <property type="term" value="C:extracellular region"/>
    <property type="evidence" value="ECO:0007669"/>
    <property type="project" value="UniProtKB-SubCell"/>
</dbReference>
<evidence type="ECO:0000256" key="5">
    <source>
        <dbReference type="ARBA" id="ARBA00023001"/>
    </source>
</evidence>
<keyword evidence="6" id="KW-1015">Disulfide bond</keyword>